<evidence type="ECO:0000313" key="3">
    <source>
        <dbReference type="EMBL" id="MET7014110.1"/>
    </source>
</evidence>
<feature type="transmembrane region" description="Helical" evidence="1">
    <location>
        <begin position="407"/>
        <end position="430"/>
    </location>
</feature>
<proteinExistence type="predicted"/>
<feature type="transmembrane region" description="Helical" evidence="1">
    <location>
        <begin position="307"/>
        <end position="328"/>
    </location>
</feature>
<feature type="transmembrane region" description="Helical" evidence="1">
    <location>
        <begin position="12"/>
        <end position="33"/>
    </location>
</feature>
<dbReference type="RefSeq" id="WP_354600573.1">
    <property type="nucleotide sequence ID" value="NZ_JBEWZI010000007.1"/>
</dbReference>
<dbReference type="InterPro" id="IPR054288">
    <property type="entry name" value="DUF7024"/>
</dbReference>
<feature type="transmembrane region" description="Helical" evidence="1">
    <location>
        <begin position="259"/>
        <end position="286"/>
    </location>
</feature>
<evidence type="ECO:0000256" key="1">
    <source>
        <dbReference type="SAM" id="Phobius"/>
    </source>
</evidence>
<comment type="caution">
    <text evidence="3">The sequence shown here is derived from an EMBL/GenBank/DDBJ whole genome shotgun (WGS) entry which is preliminary data.</text>
</comment>
<accession>A0ABV2TJL2</accession>
<dbReference type="EMBL" id="JBEWZI010000007">
    <property type="protein sequence ID" value="MET7014110.1"/>
    <property type="molecule type" value="Genomic_DNA"/>
</dbReference>
<protein>
    <submittedName>
        <fullName evidence="3">Glycosyltransferase family 39 protein</fullName>
        <ecNumber evidence="3">2.4.-.-</ecNumber>
    </submittedName>
</protein>
<feature type="transmembrane region" description="Helical" evidence="1">
    <location>
        <begin position="132"/>
        <end position="149"/>
    </location>
</feature>
<feature type="transmembrane region" description="Helical" evidence="1">
    <location>
        <begin position="200"/>
        <end position="222"/>
    </location>
</feature>
<keyword evidence="3" id="KW-0328">Glycosyltransferase</keyword>
<organism evidence="3 4">
    <name type="scientific">Uliginosibacterium flavum</name>
    <dbReference type="NCBI Taxonomy" id="1396831"/>
    <lineage>
        <taxon>Bacteria</taxon>
        <taxon>Pseudomonadati</taxon>
        <taxon>Pseudomonadota</taxon>
        <taxon>Betaproteobacteria</taxon>
        <taxon>Rhodocyclales</taxon>
        <taxon>Zoogloeaceae</taxon>
        <taxon>Uliginosibacterium</taxon>
    </lineage>
</organism>
<gene>
    <name evidence="3" type="ORF">ABXR19_07895</name>
</gene>
<keyword evidence="3" id="KW-0808">Transferase</keyword>
<keyword evidence="1" id="KW-0472">Membrane</keyword>
<dbReference type="EC" id="2.4.-.-" evidence="3"/>
<feature type="transmembrane region" description="Helical" evidence="1">
    <location>
        <begin position="75"/>
        <end position="96"/>
    </location>
</feature>
<keyword evidence="4" id="KW-1185">Reference proteome</keyword>
<feature type="transmembrane region" description="Helical" evidence="1">
    <location>
        <begin position="102"/>
        <end position="120"/>
    </location>
</feature>
<dbReference type="Pfam" id="PF22895">
    <property type="entry name" value="DUF7024"/>
    <property type="match status" value="1"/>
</dbReference>
<feature type="transmembrane region" description="Helical" evidence="1">
    <location>
        <begin position="343"/>
        <end position="362"/>
    </location>
</feature>
<feature type="transmembrane region" description="Helical" evidence="1">
    <location>
        <begin position="169"/>
        <end position="188"/>
    </location>
</feature>
<sequence length="688" mass="75241">MIDFKKDLVLNYVGCVLLAAVGVFLIFHNIGLYPLVFADEYSYSMLARLMPLSEAFVPDFLYFKVYSVTNYCGDGFLGCARVINVVLFILAAPFVYLATRRVAGHALSIFVAFLTLVGPMNSYTAYFMPESFYFFGFWVFVWALLGLGADATKLRWFGVGAVYGLTALVKPHSIFFLPAVLVYILFLFRQRGVLFSLRPIYAAGVFVFAAVLTKLTLGYFLAGAAGVTLFGPMYSSVASSAASNFGRYVELAQLAMQSMWGHVLVLALIYGLPVCMALSAVAGTLFRRSKVLESGVSAQVEFEKVSFLALMVVANLVVVTAFFTASVANSGPYETPYRLHMRYYNFALPIFYIIAAGGVGVAHKFSRRIWEFLLFGLLVFLSAYALYSNLTPYVPTIVDSPEVRGVLVSLAAYRFAGGLLLISLILWVFRDGLSVRLYMRLALPVFVVTSCYNVANEQRHVLVANVYDKAGLFAKQYLSKDEAAKTVVVGSDAAGVFRSLFHLDNPGARQKSIPLGAGVATGDLPAGMEWVLLVGEHALPEYFSPAVSMVGFSLLKLPVLHVVDFSSSGWMSQVRASGLSSGEAWGVWSDSDVVELRFPDPLPKRFELRLVAHAFGPNRDGEFSAIVGGGVRKFRLSDSDSEIVLAFDNPDGSDSIKIVIPDPISAKDLGMSGDERKLGIGLVKLSYR</sequence>
<reference evidence="3 4" key="1">
    <citation type="submission" date="2024-07" db="EMBL/GenBank/DDBJ databases">
        <title>Uliginosibacterium flavum JJ3220;KACC:17644.</title>
        <authorList>
            <person name="Kim M.K."/>
        </authorList>
    </citation>
    <scope>NUCLEOTIDE SEQUENCE [LARGE SCALE GENOMIC DNA]</scope>
    <source>
        <strain evidence="3 4">KACC:17644</strain>
    </source>
</reference>
<evidence type="ECO:0000259" key="2">
    <source>
        <dbReference type="Pfam" id="PF22895"/>
    </source>
</evidence>
<feature type="transmembrane region" description="Helical" evidence="1">
    <location>
        <begin position="45"/>
        <end position="63"/>
    </location>
</feature>
<keyword evidence="1" id="KW-0812">Transmembrane</keyword>
<dbReference type="Proteomes" id="UP001549691">
    <property type="component" value="Unassembled WGS sequence"/>
</dbReference>
<name>A0ABV2TJL2_9RHOO</name>
<feature type="transmembrane region" description="Helical" evidence="1">
    <location>
        <begin position="369"/>
        <end position="387"/>
    </location>
</feature>
<keyword evidence="1" id="KW-1133">Transmembrane helix</keyword>
<dbReference type="GO" id="GO:0016757">
    <property type="term" value="F:glycosyltransferase activity"/>
    <property type="evidence" value="ECO:0007669"/>
    <property type="project" value="UniProtKB-KW"/>
</dbReference>
<evidence type="ECO:0000313" key="4">
    <source>
        <dbReference type="Proteomes" id="UP001549691"/>
    </source>
</evidence>
<feature type="domain" description="DUF7024" evidence="2">
    <location>
        <begin position="565"/>
        <end position="685"/>
    </location>
</feature>